<sequence length="97" mass="11158">FKKSYAQDAISFPGIGELHAKYGGAFERNWPEMNSKISANEEEMPKVDLMHRASSPSFPKQMERFREFLEHQHDLMRDLKMKPARAPLPRAPTISGI</sequence>
<evidence type="ECO:0000313" key="1">
    <source>
        <dbReference type="EMBL" id="VDP22452.1"/>
    </source>
</evidence>
<dbReference type="Proteomes" id="UP000267606">
    <property type="component" value="Unassembled WGS sequence"/>
</dbReference>
<protein>
    <submittedName>
        <fullName evidence="3">AGC-kinase C-terminal domain-containing protein</fullName>
    </submittedName>
</protein>
<evidence type="ECO:0000313" key="2">
    <source>
        <dbReference type="Proteomes" id="UP000267606"/>
    </source>
</evidence>
<evidence type="ECO:0000313" key="3">
    <source>
        <dbReference type="WBParaSite" id="OFLC_0001555401-mRNA-1"/>
    </source>
</evidence>
<proteinExistence type="predicted"/>
<dbReference type="AlphaFoldDB" id="A0A183I729"/>
<organism evidence="3">
    <name type="scientific">Onchocerca flexuosa</name>
    <dbReference type="NCBI Taxonomy" id="387005"/>
    <lineage>
        <taxon>Eukaryota</taxon>
        <taxon>Metazoa</taxon>
        <taxon>Ecdysozoa</taxon>
        <taxon>Nematoda</taxon>
        <taxon>Chromadorea</taxon>
        <taxon>Rhabditida</taxon>
        <taxon>Spirurina</taxon>
        <taxon>Spiruromorpha</taxon>
        <taxon>Filarioidea</taxon>
        <taxon>Onchocercidae</taxon>
        <taxon>Onchocerca</taxon>
    </lineage>
</organism>
<accession>A0A183I729</accession>
<keyword evidence="2" id="KW-1185">Reference proteome</keyword>
<gene>
    <name evidence="1" type="ORF">OFLC_LOCUS15541</name>
</gene>
<dbReference type="EMBL" id="UZAJ01042331">
    <property type="protein sequence ID" value="VDP22452.1"/>
    <property type="molecule type" value="Genomic_DNA"/>
</dbReference>
<dbReference type="WBParaSite" id="OFLC_0001555401-mRNA-1">
    <property type="protein sequence ID" value="OFLC_0001555401-mRNA-1"/>
    <property type="gene ID" value="OFLC_0001555401"/>
</dbReference>
<reference evidence="1 2" key="2">
    <citation type="submission" date="2018-11" db="EMBL/GenBank/DDBJ databases">
        <authorList>
            <consortium name="Pathogen Informatics"/>
        </authorList>
    </citation>
    <scope>NUCLEOTIDE SEQUENCE [LARGE SCALE GENOMIC DNA]</scope>
</reference>
<reference evidence="3" key="1">
    <citation type="submission" date="2016-06" db="UniProtKB">
        <authorList>
            <consortium name="WormBaseParasite"/>
        </authorList>
    </citation>
    <scope>IDENTIFICATION</scope>
</reference>
<name>A0A183I729_9BILA</name>